<dbReference type="InterPro" id="IPR036291">
    <property type="entry name" value="NAD(P)-bd_dom_sf"/>
</dbReference>
<dbReference type="Pfam" id="PF04321">
    <property type="entry name" value="RmlD_sub_bind"/>
    <property type="match status" value="1"/>
</dbReference>
<dbReference type="Proteomes" id="UP001241758">
    <property type="component" value="Unassembled WGS sequence"/>
</dbReference>
<comment type="caution">
    <text evidence="2">The sequence shown here is derived from an EMBL/GenBank/DDBJ whole genome shotgun (WGS) entry which is preliminary data.</text>
</comment>
<gene>
    <name evidence="2" type="ORF">QLQ12_41560</name>
</gene>
<evidence type="ECO:0000259" key="1">
    <source>
        <dbReference type="Pfam" id="PF04321"/>
    </source>
</evidence>
<dbReference type="Gene3D" id="3.40.50.720">
    <property type="entry name" value="NAD(P)-binding Rossmann-like Domain"/>
    <property type="match status" value="1"/>
</dbReference>
<keyword evidence="3" id="KW-1185">Reference proteome</keyword>
<dbReference type="EMBL" id="JASCTH010000040">
    <property type="protein sequence ID" value="MDI6105092.1"/>
    <property type="molecule type" value="Genomic_DNA"/>
</dbReference>
<evidence type="ECO:0000313" key="2">
    <source>
        <dbReference type="EMBL" id="MDI6105092.1"/>
    </source>
</evidence>
<dbReference type="SUPFAM" id="SSF51735">
    <property type="entry name" value="NAD(P)-binding Rossmann-fold domains"/>
    <property type="match status" value="1"/>
</dbReference>
<feature type="domain" description="RmlD-like substrate binding" evidence="1">
    <location>
        <begin position="3"/>
        <end position="262"/>
    </location>
</feature>
<proteinExistence type="predicted"/>
<protein>
    <submittedName>
        <fullName evidence="2">Sugar nucleotide-binding protein</fullName>
    </submittedName>
</protein>
<dbReference type="PANTHER" id="PTHR43242">
    <property type="entry name" value="NAD(P)-BINDING ROSSMANN-FOLD SUPERFAMILY PROTEIN"/>
    <property type="match status" value="1"/>
</dbReference>
<evidence type="ECO:0000313" key="3">
    <source>
        <dbReference type="Proteomes" id="UP001241758"/>
    </source>
</evidence>
<organism evidence="2 3">
    <name type="scientific">Actinoplanes sandaracinus</name>
    <dbReference type="NCBI Taxonomy" id="3045177"/>
    <lineage>
        <taxon>Bacteria</taxon>
        <taxon>Bacillati</taxon>
        <taxon>Actinomycetota</taxon>
        <taxon>Actinomycetes</taxon>
        <taxon>Micromonosporales</taxon>
        <taxon>Micromonosporaceae</taxon>
        <taxon>Actinoplanes</taxon>
    </lineage>
</organism>
<name>A0ABT6WZA5_9ACTN</name>
<dbReference type="PANTHER" id="PTHR43242:SF1">
    <property type="entry name" value="NAD(P)-BINDING ROSSMANN-FOLD SUPERFAMILY PROTEIN"/>
    <property type="match status" value="1"/>
</dbReference>
<dbReference type="InterPro" id="IPR029903">
    <property type="entry name" value="RmlD-like-bd"/>
</dbReference>
<dbReference type="RefSeq" id="WP_282766553.1">
    <property type="nucleotide sequence ID" value="NZ_JASCTH010000040.1"/>
</dbReference>
<accession>A0ABT6WZA5</accession>
<sequence>MRRLLVTGGNGCLGRRVMRRAAAAGWDAVGTWVSAPAATATVRLDIRDPAQVRRVIAEVAPDAVIHAAAGRDRDDWPSTADGAAHVALAAAGVRLVHVSSDAIFSGRLGVYDEDARPDPVYAYGAAKAAAETAVRAIVPAAAVVRTSLILGDGGGAHERLTHDLIAGRVAGGLFTDEIRKPVHVDDLADALLELAGNDYAGVLNVAGADAVSRYDLGVLVARRDGLDPAAVPAASLAALGLSRPADLRLVTDRAARLLRVRLRGAAEFVGSAAG</sequence>
<reference evidence="2 3" key="1">
    <citation type="submission" date="2023-05" db="EMBL/GenBank/DDBJ databases">
        <title>Actinoplanes sp. NEAU-A12 genome sequencing.</title>
        <authorList>
            <person name="Wang Z.-S."/>
        </authorList>
    </citation>
    <scope>NUCLEOTIDE SEQUENCE [LARGE SCALE GENOMIC DNA]</scope>
    <source>
        <strain evidence="2 3">NEAU-A12</strain>
    </source>
</reference>